<sequence>MTAHPDTNGKHPDEADSAVEHSFTEFIDPWYLAIPRQIASSQTPGSTCKQPEISPSNRSLETPQYHNGMPNIWDALLDETEQQLLASDDTYQDRSLETSTSVLPISSSASHDISTWANETSNDASEQRPSNLALRRHQQSNVLEREFLSADATKQPYAAQTIPKLRHENSETSSSGWDSLPEFDLATHSDDSQTLLVDIGTNSSPLRSLKRPSDTESADAWDSREDLMTGGGVVDQQQSKRARRDKTLSELAKVLQVRKESACIRCQVLKESCGPGLPCLRCQEVGATATIWRTPCFKGRITDVKLFRDMALSFPDGVRRVDSWKATPKVKISLYNVGYGRGQEMEPSRRPTISVICQAFTPLPTDTLGKKYVRGDETVTILLPAYAIPGRYLKRTMTQLLATVERNWSMLANELELGQDELIAASMKEALRIHDQSPCVHDAITLCIMTRLLSKSFNLHGKESLGIATVDDPMSPYFGRKPIPPFLDAQIDQMWMQLLSKVKKRLLSELKRKIMGRKKEDWYQIFLSLIILIANLEFVYSVQNDQLRRYCLKMPRSSFPFGSISLMEAWEHGAKNLLTHFRVIFNGTAPFTIDPEEQETWKAMKLDASALAYLQHMQGVVAKRADELSAMRKRDPGEALVWVSGLFLPIADDDL</sequence>
<dbReference type="RefSeq" id="XP_018697843.1">
    <property type="nucleotide sequence ID" value="XM_018831964.1"/>
</dbReference>
<dbReference type="EMBL" id="LVYI01000001">
    <property type="protein sequence ID" value="OAP64476.1"/>
    <property type="molecule type" value="Genomic_DNA"/>
</dbReference>
<organism evidence="3 4">
    <name type="scientific">Fonsecaea erecta</name>
    <dbReference type="NCBI Taxonomy" id="1367422"/>
    <lineage>
        <taxon>Eukaryota</taxon>
        <taxon>Fungi</taxon>
        <taxon>Dikarya</taxon>
        <taxon>Ascomycota</taxon>
        <taxon>Pezizomycotina</taxon>
        <taxon>Eurotiomycetes</taxon>
        <taxon>Chaetothyriomycetidae</taxon>
        <taxon>Chaetothyriales</taxon>
        <taxon>Herpotrichiellaceae</taxon>
        <taxon>Fonsecaea</taxon>
    </lineage>
</organism>
<dbReference type="GeneID" id="30004618"/>
<feature type="region of interest" description="Disordered" evidence="1">
    <location>
        <begin position="161"/>
        <end position="181"/>
    </location>
</feature>
<gene>
    <name evidence="3" type="ORF">AYL99_00448</name>
</gene>
<evidence type="ECO:0000313" key="3">
    <source>
        <dbReference type="EMBL" id="OAP64476.1"/>
    </source>
</evidence>
<evidence type="ECO:0000256" key="2">
    <source>
        <dbReference type="SAM" id="Phobius"/>
    </source>
</evidence>
<evidence type="ECO:0008006" key="5">
    <source>
        <dbReference type="Google" id="ProtNLM"/>
    </source>
</evidence>
<dbReference type="PANTHER" id="PTHR35392">
    <property type="entry name" value="ZN(II)2CYS6 TRANSCRIPTION FACTOR (EUROFUNG)-RELATED-RELATED"/>
    <property type="match status" value="1"/>
</dbReference>
<keyword evidence="2" id="KW-1133">Transmembrane helix</keyword>
<feature type="compositionally biased region" description="Basic and acidic residues" evidence="1">
    <location>
        <begin position="7"/>
        <end position="20"/>
    </location>
</feature>
<feature type="region of interest" description="Disordered" evidence="1">
    <location>
        <begin position="202"/>
        <end position="241"/>
    </location>
</feature>
<dbReference type="OrthoDB" id="4540227at2759"/>
<reference evidence="3 4" key="1">
    <citation type="submission" date="2016-04" db="EMBL/GenBank/DDBJ databases">
        <title>Draft genome of Fonsecaea erecta CBS 125763.</title>
        <authorList>
            <person name="Weiss V.A."/>
            <person name="Vicente V.A."/>
            <person name="Raittz R.T."/>
            <person name="Moreno L.F."/>
            <person name="De Souza E.M."/>
            <person name="Pedrosa F.O."/>
            <person name="Steffens M.B."/>
            <person name="Faoro H."/>
            <person name="Tadra-Sfeir M.Z."/>
            <person name="Najafzadeh M.J."/>
            <person name="Felipe M.S."/>
            <person name="Teixeira M."/>
            <person name="Sun J."/>
            <person name="Xi L."/>
            <person name="Gomes R."/>
            <person name="De Azevedo C.M."/>
            <person name="Salgado C.G."/>
            <person name="Da Silva M.B."/>
            <person name="Nascimento M.F."/>
            <person name="Queiroz-Telles F."/>
            <person name="Attili D.S."/>
            <person name="Gorbushina A."/>
        </authorList>
    </citation>
    <scope>NUCLEOTIDE SEQUENCE [LARGE SCALE GENOMIC DNA]</scope>
    <source>
        <strain evidence="3 4">CBS 125763</strain>
    </source>
</reference>
<proteinExistence type="predicted"/>
<evidence type="ECO:0000313" key="4">
    <source>
        <dbReference type="Proteomes" id="UP000078343"/>
    </source>
</evidence>
<comment type="caution">
    <text evidence="3">The sequence shown here is derived from an EMBL/GenBank/DDBJ whole genome shotgun (WGS) entry which is preliminary data.</text>
</comment>
<evidence type="ECO:0000256" key="1">
    <source>
        <dbReference type="SAM" id="MobiDB-lite"/>
    </source>
</evidence>
<keyword evidence="4" id="KW-1185">Reference proteome</keyword>
<feature type="region of interest" description="Disordered" evidence="1">
    <location>
        <begin position="1"/>
        <end position="20"/>
    </location>
</feature>
<dbReference type="InterPro" id="IPR052973">
    <property type="entry name" value="Fungal_sec-metab_reg_TF"/>
</dbReference>
<keyword evidence="2" id="KW-0812">Transmembrane</keyword>
<protein>
    <recommendedName>
        <fullName evidence="5">Zn(2)-C6 fungal-type domain-containing protein</fullName>
    </recommendedName>
</protein>
<dbReference type="AlphaFoldDB" id="A0A178ZYG1"/>
<feature type="transmembrane region" description="Helical" evidence="2">
    <location>
        <begin position="522"/>
        <end position="540"/>
    </location>
</feature>
<dbReference type="Proteomes" id="UP000078343">
    <property type="component" value="Unassembled WGS sequence"/>
</dbReference>
<keyword evidence="2" id="KW-0472">Membrane</keyword>
<dbReference type="PANTHER" id="PTHR35392:SF3">
    <property type="entry name" value="ZN(2)-C6 FUNGAL-TYPE DOMAIN-CONTAINING PROTEIN"/>
    <property type="match status" value="1"/>
</dbReference>
<accession>A0A178ZYG1</accession>
<feature type="compositionally biased region" description="Polar residues" evidence="1">
    <location>
        <begin position="41"/>
        <end position="65"/>
    </location>
</feature>
<feature type="region of interest" description="Disordered" evidence="1">
    <location>
        <begin position="41"/>
        <end position="66"/>
    </location>
</feature>
<dbReference type="STRING" id="1367422.A0A178ZYG1"/>
<name>A0A178ZYG1_9EURO</name>